<proteinExistence type="inferred from homology"/>
<comment type="catalytic activity">
    <reaction evidence="1">
        <text>2 glutathione + H2O2 = glutathione disulfide + 2 H2O</text>
        <dbReference type="Rhea" id="RHEA:16833"/>
        <dbReference type="ChEBI" id="CHEBI:15377"/>
        <dbReference type="ChEBI" id="CHEBI:16240"/>
        <dbReference type="ChEBI" id="CHEBI:57925"/>
        <dbReference type="ChEBI" id="CHEBI:58297"/>
        <dbReference type="EC" id="1.11.1.9"/>
    </reaction>
</comment>
<keyword evidence="5" id="KW-0964">Secreted</keyword>
<dbReference type="GO" id="GO:0005576">
    <property type="term" value="C:extracellular region"/>
    <property type="evidence" value="ECO:0007669"/>
    <property type="project" value="UniProtKB-SubCell"/>
</dbReference>
<reference evidence="12 13" key="2">
    <citation type="journal article" date="2019" name="G3 (Bethesda)">
        <title>Hybrid Assembly of the Genome of the Entomopathogenic Nematode Steinernema carpocapsae Identifies the X-Chromosome.</title>
        <authorList>
            <person name="Serra L."/>
            <person name="Macchietto M."/>
            <person name="Macias-Munoz A."/>
            <person name="McGill C.J."/>
            <person name="Rodriguez I.M."/>
            <person name="Rodriguez B."/>
            <person name="Murad R."/>
            <person name="Mortazavi A."/>
        </authorList>
    </citation>
    <scope>NUCLEOTIDE SEQUENCE [LARGE SCALE GENOMIC DNA]</scope>
    <source>
        <strain evidence="12 13">ALL</strain>
    </source>
</reference>
<comment type="subcellular location">
    <subcellularLocation>
        <location evidence="2">Secreted</location>
    </subcellularLocation>
</comment>
<sequence length="211" mass="24282">MGLTLLFLFSLIGLSLTENGIYKCLHGTGSIHSYSVKTLDGRMPSLSGYAGSVVLVVNVASFCTYTSQYWDFPNLLKKYPELQIAAFPSNQFLLQEPIRDDEILNALRYVRPGHGFNPTTPRLHIFGKLDVNGEDEAPLYTFMKAACPVQDSIFKRREHLFYDPIRVNDIEWNFEKILVDRNGQPRYRFLADVWNHGKLVEKYIEELINEQ</sequence>
<evidence type="ECO:0000256" key="7">
    <source>
        <dbReference type="ARBA" id="ARBA00022729"/>
    </source>
</evidence>
<evidence type="ECO:0000256" key="6">
    <source>
        <dbReference type="ARBA" id="ARBA00022559"/>
    </source>
</evidence>
<evidence type="ECO:0000256" key="3">
    <source>
        <dbReference type="ARBA" id="ARBA00006926"/>
    </source>
</evidence>
<evidence type="ECO:0000256" key="10">
    <source>
        <dbReference type="RuleBase" id="RU000499"/>
    </source>
</evidence>
<evidence type="ECO:0000256" key="4">
    <source>
        <dbReference type="ARBA" id="ARBA00012310"/>
    </source>
</evidence>
<dbReference type="PANTHER" id="PTHR11592">
    <property type="entry name" value="GLUTATHIONE PEROXIDASE"/>
    <property type="match status" value="1"/>
</dbReference>
<dbReference type="PANTHER" id="PTHR11592:SF88">
    <property type="entry name" value="GLUTATHIONE PEROXIDASE-RELATED"/>
    <property type="match status" value="1"/>
</dbReference>
<comment type="similarity">
    <text evidence="3 10">Belongs to the glutathione peroxidase family.</text>
</comment>
<feature type="signal peptide" evidence="11">
    <location>
        <begin position="1"/>
        <end position="17"/>
    </location>
</feature>
<dbReference type="OrthoDB" id="446890at2759"/>
<dbReference type="PIRSF" id="PIRSF000303">
    <property type="entry name" value="Glutathion_perox"/>
    <property type="match status" value="1"/>
</dbReference>
<dbReference type="GO" id="GO:0004602">
    <property type="term" value="F:glutathione peroxidase activity"/>
    <property type="evidence" value="ECO:0007669"/>
    <property type="project" value="UniProtKB-EC"/>
</dbReference>
<evidence type="ECO:0000256" key="1">
    <source>
        <dbReference type="ARBA" id="ARBA00000217"/>
    </source>
</evidence>
<protein>
    <recommendedName>
        <fullName evidence="4 10">Glutathione peroxidase</fullName>
    </recommendedName>
</protein>
<dbReference type="CDD" id="cd00340">
    <property type="entry name" value="GSH_Peroxidase"/>
    <property type="match status" value="1"/>
</dbReference>
<keyword evidence="6 10" id="KW-0575">Peroxidase</keyword>
<organism evidence="12 13">
    <name type="scientific">Steinernema carpocapsae</name>
    <name type="common">Entomopathogenic nematode</name>
    <dbReference type="NCBI Taxonomy" id="34508"/>
    <lineage>
        <taxon>Eukaryota</taxon>
        <taxon>Metazoa</taxon>
        <taxon>Ecdysozoa</taxon>
        <taxon>Nematoda</taxon>
        <taxon>Chromadorea</taxon>
        <taxon>Rhabditida</taxon>
        <taxon>Tylenchina</taxon>
        <taxon>Panagrolaimomorpha</taxon>
        <taxon>Strongyloidoidea</taxon>
        <taxon>Steinernematidae</taxon>
        <taxon>Steinernema</taxon>
    </lineage>
</organism>
<dbReference type="PRINTS" id="PR01011">
    <property type="entry name" value="GLUTPROXDASE"/>
</dbReference>
<dbReference type="STRING" id="34508.A0A4U5MKU0"/>
<reference evidence="12 13" key="1">
    <citation type="journal article" date="2015" name="Genome Biol.">
        <title>Comparative genomics of Steinernema reveals deeply conserved gene regulatory networks.</title>
        <authorList>
            <person name="Dillman A.R."/>
            <person name="Macchietto M."/>
            <person name="Porter C.F."/>
            <person name="Rogers A."/>
            <person name="Williams B."/>
            <person name="Antoshechkin I."/>
            <person name="Lee M.M."/>
            <person name="Goodwin Z."/>
            <person name="Lu X."/>
            <person name="Lewis E.E."/>
            <person name="Goodrich-Blair H."/>
            <person name="Stock S.P."/>
            <person name="Adams B.J."/>
            <person name="Sternberg P.W."/>
            <person name="Mortazavi A."/>
        </authorList>
    </citation>
    <scope>NUCLEOTIDE SEQUENCE [LARGE SCALE GENOMIC DNA]</scope>
    <source>
        <strain evidence="12 13">ALL</strain>
    </source>
</reference>
<dbReference type="InterPro" id="IPR000889">
    <property type="entry name" value="Glutathione_peroxidase"/>
</dbReference>
<name>A0A4U5MKU0_STECR</name>
<keyword evidence="7 11" id="KW-0732">Signal</keyword>
<dbReference type="EMBL" id="AZBU02000007">
    <property type="protein sequence ID" value="TKR70066.1"/>
    <property type="molecule type" value="Genomic_DNA"/>
</dbReference>
<evidence type="ECO:0000313" key="12">
    <source>
        <dbReference type="EMBL" id="TKR70066.1"/>
    </source>
</evidence>
<evidence type="ECO:0000256" key="2">
    <source>
        <dbReference type="ARBA" id="ARBA00004613"/>
    </source>
</evidence>
<gene>
    <name evidence="12" type="ORF">L596_022134</name>
</gene>
<dbReference type="Pfam" id="PF00255">
    <property type="entry name" value="GSHPx"/>
    <property type="match status" value="1"/>
</dbReference>
<dbReference type="GO" id="GO:0006979">
    <property type="term" value="P:response to oxidative stress"/>
    <property type="evidence" value="ECO:0007669"/>
    <property type="project" value="InterPro"/>
</dbReference>
<evidence type="ECO:0000313" key="13">
    <source>
        <dbReference type="Proteomes" id="UP000298663"/>
    </source>
</evidence>
<evidence type="ECO:0000256" key="5">
    <source>
        <dbReference type="ARBA" id="ARBA00022525"/>
    </source>
</evidence>
<dbReference type="Gene3D" id="3.40.30.10">
    <property type="entry name" value="Glutaredoxin"/>
    <property type="match status" value="1"/>
</dbReference>
<feature type="chain" id="PRO_5020512698" description="Glutathione peroxidase" evidence="11">
    <location>
        <begin position="18"/>
        <end position="211"/>
    </location>
</feature>
<dbReference type="InterPro" id="IPR036249">
    <property type="entry name" value="Thioredoxin-like_sf"/>
</dbReference>
<feature type="active site" evidence="9">
    <location>
        <position position="63"/>
    </location>
</feature>
<evidence type="ECO:0000256" key="8">
    <source>
        <dbReference type="ARBA" id="ARBA00023002"/>
    </source>
</evidence>
<keyword evidence="13" id="KW-1185">Reference proteome</keyword>
<dbReference type="PROSITE" id="PS51355">
    <property type="entry name" value="GLUTATHIONE_PEROXID_3"/>
    <property type="match status" value="1"/>
</dbReference>
<dbReference type="SUPFAM" id="SSF52833">
    <property type="entry name" value="Thioredoxin-like"/>
    <property type="match status" value="1"/>
</dbReference>
<dbReference type="Proteomes" id="UP000298663">
    <property type="component" value="Unassembled WGS sequence"/>
</dbReference>
<dbReference type="AlphaFoldDB" id="A0A4U5MKU0"/>
<keyword evidence="8 10" id="KW-0560">Oxidoreductase</keyword>
<accession>A0A4U5MKU0</accession>
<evidence type="ECO:0000256" key="11">
    <source>
        <dbReference type="SAM" id="SignalP"/>
    </source>
</evidence>
<comment type="caution">
    <text evidence="12">The sequence shown here is derived from an EMBL/GenBank/DDBJ whole genome shotgun (WGS) entry which is preliminary data.</text>
</comment>
<evidence type="ECO:0000256" key="9">
    <source>
        <dbReference type="PIRSR" id="PIRSR000303-1"/>
    </source>
</evidence>